<comment type="subcellular location">
    <subcellularLocation>
        <location evidence="1">Cell membrane</location>
        <topology evidence="1">Multi-pass membrane protein</topology>
    </subcellularLocation>
</comment>
<dbReference type="PANTHER" id="PTHR23531:SF1">
    <property type="entry name" value="QUINOLENE RESISTANCE PROTEIN NORA"/>
    <property type="match status" value="1"/>
</dbReference>
<accession>A0A239U8G0</accession>
<dbReference type="InterPro" id="IPR011701">
    <property type="entry name" value="MFS"/>
</dbReference>
<feature type="transmembrane region" description="Helical" evidence="6">
    <location>
        <begin position="48"/>
        <end position="66"/>
    </location>
</feature>
<dbReference type="PROSITE" id="PS00216">
    <property type="entry name" value="SUGAR_TRANSPORT_1"/>
    <property type="match status" value="1"/>
</dbReference>
<evidence type="ECO:0000256" key="2">
    <source>
        <dbReference type="ARBA" id="ARBA00022448"/>
    </source>
</evidence>
<feature type="transmembrane region" description="Helical" evidence="6">
    <location>
        <begin position="12"/>
        <end position="36"/>
    </location>
</feature>
<dbReference type="Proteomes" id="UP000215383">
    <property type="component" value="Chromosome 1"/>
</dbReference>
<dbReference type="eggNOG" id="COG2814">
    <property type="taxonomic scope" value="Bacteria"/>
</dbReference>
<dbReference type="GeneID" id="78508108"/>
<evidence type="ECO:0000256" key="3">
    <source>
        <dbReference type="ARBA" id="ARBA00022692"/>
    </source>
</evidence>
<evidence type="ECO:0000313" key="9">
    <source>
        <dbReference type="Proteomes" id="UP000215383"/>
    </source>
</evidence>
<evidence type="ECO:0000313" key="8">
    <source>
        <dbReference type="EMBL" id="SNV05273.1"/>
    </source>
</evidence>
<reference evidence="8 9" key="1">
    <citation type="submission" date="2017-06" db="EMBL/GenBank/DDBJ databases">
        <authorList>
            <consortium name="Pathogen Informatics"/>
        </authorList>
    </citation>
    <scope>NUCLEOTIDE SEQUENCE [LARGE SCALE GENOMIC DNA]</scope>
    <source>
        <strain evidence="8 9">NCTC10570</strain>
    </source>
</reference>
<dbReference type="CDD" id="cd17489">
    <property type="entry name" value="MFS_YfcJ_like"/>
    <property type="match status" value="1"/>
</dbReference>
<dbReference type="EMBL" id="LT906446">
    <property type="protein sequence ID" value="SNV05273.1"/>
    <property type="molecule type" value="Genomic_DNA"/>
</dbReference>
<feature type="domain" description="Major facilitator superfamily (MFS) profile" evidence="7">
    <location>
        <begin position="7"/>
        <end position="388"/>
    </location>
</feature>
<evidence type="ECO:0000256" key="4">
    <source>
        <dbReference type="ARBA" id="ARBA00022989"/>
    </source>
</evidence>
<evidence type="ECO:0000256" key="5">
    <source>
        <dbReference type="ARBA" id="ARBA00023136"/>
    </source>
</evidence>
<feature type="transmembrane region" description="Helical" evidence="6">
    <location>
        <begin position="211"/>
        <end position="236"/>
    </location>
</feature>
<organism evidence="8 9">
    <name type="scientific">Megamonas hypermegale</name>
    <dbReference type="NCBI Taxonomy" id="158847"/>
    <lineage>
        <taxon>Bacteria</taxon>
        <taxon>Bacillati</taxon>
        <taxon>Bacillota</taxon>
        <taxon>Negativicutes</taxon>
        <taxon>Selenomonadales</taxon>
        <taxon>Selenomonadaceae</taxon>
        <taxon>Megamonas</taxon>
    </lineage>
</organism>
<dbReference type="PROSITE" id="PS50850">
    <property type="entry name" value="MFS"/>
    <property type="match status" value="1"/>
</dbReference>
<keyword evidence="2" id="KW-0813">Transport</keyword>
<keyword evidence="9" id="KW-1185">Reference proteome</keyword>
<feature type="transmembrane region" description="Helical" evidence="6">
    <location>
        <begin position="333"/>
        <end position="352"/>
    </location>
</feature>
<keyword evidence="5 6" id="KW-0472">Membrane</keyword>
<dbReference type="Pfam" id="PF07690">
    <property type="entry name" value="MFS_1"/>
    <property type="match status" value="1"/>
</dbReference>
<dbReference type="InterPro" id="IPR052714">
    <property type="entry name" value="MFS_Exporter"/>
</dbReference>
<dbReference type="InterPro" id="IPR036259">
    <property type="entry name" value="MFS_trans_sf"/>
</dbReference>
<feature type="transmembrane region" description="Helical" evidence="6">
    <location>
        <begin position="137"/>
        <end position="159"/>
    </location>
</feature>
<dbReference type="GO" id="GO:0005886">
    <property type="term" value="C:plasma membrane"/>
    <property type="evidence" value="ECO:0007669"/>
    <property type="project" value="UniProtKB-SubCell"/>
</dbReference>
<keyword evidence="4 6" id="KW-1133">Transmembrane helix</keyword>
<feature type="transmembrane region" description="Helical" evidence="6">
    <location>
        <begin position="78"/>
        <end position="97"/>
    </location>
</feature>
<gene>
    <name evidence="8" type="ORF">SAMEA4364220_02128</name>
</gene>
<dbReference type="SUPFAM" id="SSF103473">
    <property type="entry name" value="MFS general substrate transporter"/>
    <property type="match status" value="1"/>
</dbReference>
<feature type="transmembrane region" description="Helical" evidence="6">
    <location>
        <begin position="364"/>
        <end position="386"/>
    </location>
</feature>
<feature type="transmembrane region" description="Helical" evidence="6">
    <location>
        <begin position="300"/>
        <end position="321"/>
    </location>
</feature>
<feature type="transmembrane region" description="Helical" evidence="6">
    <location>
        <begin position="275"/>
        <end position="294"/>
    </location>
</feature>
<protein>
    <submittedName>
        <fullName evidence="8">Major facilitator superfamily transporter</fullName>
    </submittedName>
</protein>
<dbReference type="GO" id="GO:0022857">
    <property type="term" value="F:transmembrane transporter activity"/>
    <property type="evidence" value="ECO:0007669"/>
    <property type="project" value="InterPro"/>
</dbReference>
<dbReference type="AlphaFoldDB" id="A0A239U8G0"/>
<dbReference type="InterPro" id="IPR005829">
    <property type="entry name" value="Sugar_transporter_CS"/>
</dbReference>
<evidence type="ECO:0000256" key="6">
    <source>
        <dbReference type="SAM" id="Phobius"/>
    </source>
</evidence>
<dbReference type="RefSeq" id="WP_036254772.1">
    <property type="nucleotide sequence ID" value="NZ_CALXYH010000003.1"/>
</dbReference>
<dbReference type="InterPro" id="IPR020846">
    <property type="entry name" value="MFS_dom"/>
</dbReference>
<feature type="transmembrane region" description="Helical" evidence="6">
    <location>
        <begin position="165"/>
        <end position="190"/>
    </location>
</feature>
<sequence>MSFKEPLWTKDYILNIVNNFLLFIIFYMLMVYTTSFAISSFNASVSEAGLASGTFILGALVSRLFSGRYLDFVGRRKMLLFSACLYLLSTVSYHFIMNMMFLLVLRFVQGAAYGMMSTVIATEITSIIPKSRRGEGIGYFTLSITLGSAIGPFLGITLPKINPVYPLYFCDIIAVTIVIVSLATKVHAIVPGFRQRVEVKSLRLRTFIETTALPISFIGFLGAIGFASIMSFIGTYSEVIDLAFAGSIFFIVYSLACLVFRPLFGILLDRYGNHVVMFPVLFAMITGFMAIALADSSFTLLLGAVLVGTGYGSIPSAGQAIAVQKVKPNRFSLATSTLYMSLDAGSGVGPYLLGMIVPVYGFRSVYVCASLLAVVALIFYCGNIFFSRKKNA</sequence>
<dbReference type="Gene3D" id="1.20.1250.20">
    <property type="entry name" value="MFS general substrate transporter like domains"/>
    <property type="match status" value="2"/>
</dbReference>
<keyword evidence="3 6" id="KW-0812">Transmembrane</keyword>
<feature type="transmembrane region" description="Helical" evidence="6">
    <location>
        <begin position="242"/>
        <end position="263"/>
    </location>
</feature>
<name>A0A239U8G0_9FIRM</name>
<proteinExistence type="predicted"/>
<evidence type="ECO:0000256" key="1">
    <source>
        <dbReference type="ARBA" id="ARBA00004651"/>
    </source>
</evidence>
<dbReference type="PANTHER" id="PTHR23531">
    <property type="entry name" value="QUINOLENE RESISTANCE PROTEIN NORA"/>
    <property type="match status" value="1"/>
</dbReference>
<evidence type="ECO:0000259" key="7">
    <source>
        <dbReference type="PROSITE" id="PS50850"/>
    </source>
</evidence>
<feature type="transmembrane region" description="Helical" evidence="6">
    <location>
        <begin position="103"/>
        <end position="125"/>
    </location>
</feature>